<dbReference type="InterPro" id="IPR002509">
    <property type="entry name" value="NODB_dom"/>
</dbReference>
<dbReference type="RefSeq" id="WP_133536268.1">
    <property type="nucleotide sequence ID" value="NZ_SNYH01000004.1"/>
</dbReference>
<dbReference type="PANTHER" id="PTHR10587">
    <property type="entry name" value="GLYCOSYL TRANSFERASE-RELATED"/>
    <property type="match status" value="1"/>
</dbReference>
<dbReference type="Gene3D" id="3.20.20.370">
    <property type="entry name" value="Glycoside hydrolase/deacetylase"/>
    <property type="match status" value="1"/>
</dbReference>
<organism evidence="5 6">
    <name type="scientific">Tenacibaculum caenipelagi</name>
    <dbReference type="NCBI Taxonomy" id="1325435"/>
    <lineage>
        <taxon>Bacteria</taxon>
        <taxon>Pseudomonadati</taxon>
        <taxon>Bacteroidota</taxon>
        <taxon>Flavobacteriia</taxon>
        <taxon>Flavobacteriales</taxon>
        <taxon>Flavobacteriaceae</taxon>
        <taxon>Tenacibaculum</taxon>
    </lineage>
</organism>
<evidence type="ECO:0000313" key="6">
    <source>
        <dbReference type="Proteomes" id="UP000295390"/>
    </source>
</evidence>
<evidence type="ECO:0000313" key="5">
    <source>
        <dbReference type="EMBL" id="TDQ25568.1"/>
    </source>
</evidence>
<dbReference type="SUPFAM" id="SSF88713">
    <property type="entry name" value="Glycoside hydrolase/deacetylase"/>
    <property type="match status" value="1"/>
</dbReference>
<evidence type="ECO:0000256" key="2">
    <source>
        <dbReference type="ARBA" id="ARBA00022801"/>
    </source>
</evidence>
<reference evidence="5 6" key="1">
    <citation type="submission" date="2019-03" db="EMBL/GenBank/DDBJ databases">
        <title>Genomic Encyclopedia of Type Strains, Phase III (KMG-III): the genomes of soil and plant-associated and newly described type strains.</title>
        <authorList>
            <person name="Whitman W."/>
        </authorList>
    </citation>
    <scope>NUCLEOTIDE SEQUENCE [LARGE SCALE GENOMIC DNA]</scope>
    <source>
        <strain evidence="5 6">CECT 8283</strain>
    </source>
</reference>
<dbReference type="Proteomes" id="UP000295390">
    <property type="component" value="Unassembled WGS sequence"/>
</dbReference>
<comment type="caution">
    <text evidence="5">The sequence shown here is derived from an EMBL/GenBank/DDBJ whole genome shotgun (WGS) entry which is preliminary data.</text>
</comment>
<dbReference type="AlphaFoldDB" id="A0A4R6TFY9"/>
<feature type="signal peptide" evidence="3">
    <location>
        <begin position="1"/>
        <end position="25"/>
    </location>
</feature>
<feature type="domain" description="NodB homology" evidence="4">
    <location>
        <begin position="26"/>
        <end position="143"/>
    </location>
</feature>
<name>A0A4R6TFY9_9FLAO</name>
<dbReference type="GO" id="GO:0016020">
    <property type="term" value="C:membrane"/>
    <property type="evidence" value="ECO:0007669"/>
    <property type="project" value="TreeGrafter"/>
</dbReference>
<dbReference type="OrthoDB" id="9812065at2"/>
<evidence type="ECO:0000256" key="3">
    <source>
        <dbReference type="SAM" id="SignalP"/>
    </source>
</evidence>
<proteinExistence type="predicted"/>
<keyword evidence="2" id="KW-0378">Hydrolase</keyword>
<dbReference type="Pfam" id="PF01522">
    <property type="entry name" value="Polysacc_deac_1"/>
    <property type="match status" value="1"/>
</dbReference>
<dbReference type="InterPro" id="IPR050248">
    <property type="entry name" value="Polysacc_deacetylase_ArnD"/>
</dbReference>
<protein>
    <submittedName>
        <fullName evidence="5">Polysaccharide deacetylase</fullName>
    </submittedName>
</protein>
<dbReference type="GO" id="GO:0005975">
    <property type="term" value="P:carbohydrate metabolic process"/>
    <property type="evidence" value="ECO:0007669"/>
    <property type="project" value="InterPro"/>
</dbReference>
<keyword evidence="3" id="KW-0732">Signal</keyword>
<evidence type="ECO:0000256" key="1">
    <source>
        <dbReference type="ARBA" id="ARBA00022723"/>
    </source>
</evidence>
<dbReference type="EMBL" id="SNYH01000004">
    <property type="protein sequence ID" value="TDQ25568.1"/>
    <property type="molecule type" value="Genomic_DNA"/>
</dbReference>
<keyword evidence="6" id="KW-1185">Reference proteome</keyword>
<feature type="chain" id="PRO_5020793983" evidence="3">
    <location>
        <begin position="26"/>
        <end position="305"/>
    </location>
</feature>
<dbReference type="GO" id="GO:0016810">
    <property type="term" value="F:hydrolase activity, acting on carbon-nitrogen (but not peptide) bonds"/>
    <property type="evidence" value="ECO:0007669"/>
    <property type="project" value="InterPro"/>
</dbReference>
<gene>
    <name evidence="5" type="ORF">DFQ07_1993</name>
</gene>
<dbReference type="GO" id="GO:0046872">
    <property type="term" value="F:metal ion binding"/>
    <property type="evidence" value="ECO:0007669"/>
    <property type="project" value="UniProtKB-KW"/>
</dbReference>
<dbReference type="InterPro" id="IPR011330">
    <property type="entry name" value="Glyco_hydro/deAcase_b/a-brl"/>
</dbReference>
<evidence type="ECO:0000259" key="4">
    <source>
        <dbReference type="Pfam" id="PF01522"/>
    </source>
</evidence>
<accession>A0A4R6TFY9</accession>
<sequence>MIKNILRIKLVSILLAIFLQNSLYAQSICFTFDDGTLGDRPGYSFEKWNAMLLNKLKDNNVKTTLFVTGKGKDSERGKHLLESWNNDGHSIANHTYTHPNYNSPKVTFEQFKNELLKNDSLIKQYSNYQKYFRFPYLKEGNTKEKIKAFRNFLKEQNYKNGYVTIDASDWYIDSRLIKKLRTDPTFDLNKYKEYYLEHLWNCAQFYEKLAFELTGRHIKHNLLLHHNFAAALFMDDLIQLFKKKGWKVISTQEAYTDPIYNESPNNAGESLIYALAKDSKNYKGKLRYPAEDSRYEKKKMDELGL</sequence>
<dbReference type="PANTHER" id="PTHR10587:SF133">
    <property type="entry name" value="CHITIN DEACETYLASE 1-RELATED"/>
    <property type="match status" value="1"/>
</dbReference>
<keyword evidence="1" id="KW-0479">Metal-binding</keyword>